<name>A0A4U5M0C4_STECR</name>
<keyword evidence="1 5" id="KW-0245">EGF-like domain</keyword>
<feature type="disulfide bond" evidence="5">
    <location>
        <begin position="101"/>
        <end position="110"/>
    </location>
</feature>
<dbReference type="GO" id="GO:0045197">
    <property type="term" value="P:establishment or maintenance of epithelial cell apical/basal polarity"/>
    <property type="evidence" value="ECO:0007669"/>
    <property type="project" value="TreeGrafter"/>
</dbReference>
<keyword evidence="3" id="KW-0677">Repeat</keyword>
<dbReference type="Pfam" id="PF00008">
    <property type="entry name" value="EGF"/>
    <property type="match status" value="1"/>
</dbReference>
<evidence type="ECO:0000256" key="1">
    <source>
        <dbReference type="ARBA" id="ARBA00022536"/>
    </source>
</evidence>
<protein>
    <recommendedName>
        <fullName evidence="6">EGF-like domain-containing protein</fullName>
    </recommendedName>
</protein>
<evidence type="ECO:0000256" key="5">
    <source>
        <dbReference type="PROSITE-ProRule" id="PRU00076"/>
    </source>
</evidence>
<reference evidence="7 8" key="2">
    <citation type="journal article" date="2019" name="G3 (Bethesda)">
        <title>Hybrid Assembly of the Genome of the Entomopathogenic Nematode Steinernema carpocapsae Identifies the X-Chromosome.</title>
        <authorList>
            <person name="Serra L."/>
            <person name="Macchietto M."/>
            <person name="Macias-Munoz A."/>
            <person name="McGill C.J."/>
            <person name="Rodriguez I.M."/>
            <person name="Rodriguez B."/>
            <person name="Murad R."/>
            <person name="Mortazavi A."/>
        </authorList>
    </citation>
    <scope>NUCLEOTIDE SEQUENCE [LARGE SCALE GENOMIC DNA]</scope>
    <source>
        <strain evidence="7 8">ALL</strain>
    </source>
</reference>
<dbReference type="GO" id="GO:0005509">
    <property type="term" value="F:calcium ion binding"/>
    <property type="evidence" value="ECO:0007669"/>
    <property type="project" value="InterPro"/>
</dbReference>
<feature type="disulfide bond" evidence="5">
    <location>
        <begin position="139"/>
        <end position="148"/>
    </location>
</feature>
<dbReference type="SUPFAM" id="SSF57196">
    <property type="entry name" value="EGF/Laminin"/>
    <property type="match status" value="4"/>
</dbReference>
<organism evidence="7 8">
    <name type="scientific">Steinernema carpocapsae</name>
    <name type="common">Entomopathogenic nematode</name>
    <dbReference type="NCBI Taxonomy" id="34508"/>
    <lineage>
        <taxon>Eukaryota</taxon>
        <taxon>Metazoa</taxon>
        <taxon>Ecdysozoa</taxon>
        <taxon>Nematoda</taxon>
        <taxon>Chromadorea</taxon>
        <taxon>Rhabditida</taxon>
        <taxon>Tylenchina</taxon>
        <taxon>Panagrolaimomorpha</taxon>
        <taxon>Strongyloidoidea</taxon>
        <taxon>Steinernematidae</taxon>
        <taxon>Steinernema</taxon>
    </lineage>
</organism>
<dbReference type="GO" id="GO:0007157">
    <property type="term" value="P:heterophilic cell-cell adhesion via plasma membrane cell adhesion molecules"/>
    <property type="evidence" value="ECO:0007669"/>
    <property type="project" value="TreeGrafter"/>
</dbReference>
<dbReference type="PANTHER" id="PTHR24049:SF22">
    <property type="entry name" value="DROSOPHILA CRUMBS HOMOLOG"/>
    <property type="match status" value="1"/>
</dbReference>
<feature type="domain" description="EGF-like" evidence="6">
    <location>
        <begin position="21"/>
        <end position="58"/>
    </location>
</feature>
<dbReference type="InterPro" id="IPR000742">
    <property type="entry name" value="EGF"/>
</dbReference>
<keyword evidence="8" id="KW-1185">Reference proteome</keyword>
<dbReference type="PROSITE" id="PS00022">
    <property type="entry name" value="EGF_1"/>
    <property type="match status" value="4"/>
</dbReference>
<dbReference type="Proteomes" id="UP000298663">
    <property type="component" value="Unassembled WGS sequence"/>
</dbReference>
<dbReference type="OrthoDB" id="4062651at2759"/>
<feature type="disulfide bond" evidence="5">
    <location>
        <begin position="48"/>
        <end position="57"/>
    </location>
</feature>
<proteinExistence type="predicted"/>
<dbReference type="SMART" id="SM00181">
    <property type="entry name" value="EGF"/>
    <property type="match status" value="4"/>
</dbReference>
<evidence type="ECO:0000313" key="7">
    <source>
        <dbReference type="EMBL" id="TKR62067.1"/>
    </source>
</evidence>
<comment type="caution">
    <text evidence="7">The sequence shown here is derived from an EMBL/GenBank/DDBJ whole genome shotgun (WGS) entry which is preliminary data.</text>
</comment>
<dbReference type="InterPro" id="IPR051022">
    <property type="entry name" value="Notch_Cell-Fate_Det"/>
</dbReference>
<evidence type="ECO:0000313" key="8">
    <source>
        <dbReference type="Proteomes" id="UP000298663"/>
    </source>
</evidence>
<reference evidence="7 8" key="1">
    <citation type="journal article" date="2015" name="Genome Biol.">
        <title>Comparative genomics of Steinernema reveals deeply conserved gene regulatory networks.</title>
        <authorList>
            <person name="Dillman A.R."/>
            <person name="Macchietto M."/>
            <person name="Porter C.F."/>
            <person name="Rogers A."/>
            <person name="Williams B."/>
            <person name="Antoshechkin I."/>
            <person name="Lee M.M."/>
            <person name="Goodwin Z."/>
            <person name="Lu X."/>
            <person name="Lewis E.E."/>
            <person name="Goodrich-Blair H."/>
            <person name="Stock S.P."/>
            <person name="Adams B.J."/>
            <person name="Sternberg P.W."/>
            <person name="Mortazavi A."/>
        </authorList>
    </citation>
    <scope>NUCLEOTIDE SEQUENCE [LARGE SCALE GENOMIC DNA]</scope>
    <source>
        <strain evidence="7 8">ALL</strain>
    </source>
</reference>
<dbReference type="AlphaFoldDB" id="A0A4U5M0C4"/>
<dbReference type="EMBL" id="AZBU02000010">
    <property type="protein sequence ID" value="TKR62067.1"/>
    <property type="molecule type" value="Genomic_DNA"/>
</dbReference>
<evidence type="ECO:0000256" key="4">
    <source>
        <dbReference type="ARBA" id="ARBA00023157"/>
    </source>
</evidence>
<dbReference type="PROSITE" id="PS01186">
    <property type="entry name" value="EGF_2"/>
    <property type="match status" value="1"/>
</dbReference>
<dbReference type="Gene3D" id="2.10.25.10">
    <property type="entry name" value="Laminin"/>
    <property type="match status" value="4"/>
</dbReference>
<accession>A0A4U5M0C4</accession>
<feature type="disulfide bond" evidence="5">
    <location>
        <begin position="178"/>
        <end position="187"/>
    </location>
</feature>
<sequence>MRTPGKRLSKMLCSWTKSRLEIDACKEHFCVNDAKCIDDGIGGYSCECEPDYAGDYCESPKPCYPRCYPCFMDTVKCANNSTCWPGNPNNTKDEDDYKCICRPGYIGKYCEDELPCAITNPCKNGGECYRENGKAVCECLSIWTGDFCENFNICYDRKSKCHGGVCQAVNETNYKCNCFDSYMGEFCEIPINFCEPNPCLNKI</sequence>
<dbReference type="PROSITE" id="PS50026">
    <property type="entry name" value="EGF_3"/>
    <property type="match status" value="4"/>
</dbReference>
<feature type="domain" description="EGF-like" evidence="6">
    <location>
        <begin position="112"/>
        <end position="149"/>
    </location>
</feature>
<dbReference type="GO" id="GO:0032991">
    <property type="term" value="C:protein-containing complex"/>
    <property type="evidence" value="ECO:0007669"/>
    <property type="project" value="TreeGrafter"/>
</dbReference>
<feature type="domain" description="EGF-like" evidence="6">
    <location>
        <begin position="73"/>
        <end position="111"/>
    </location>
</feature>
<dbReference type="SMART" id="SM00179">
    <property type="entry name" value="EGF_CA"/>
    <property type="match status" value="2"/>
</dbReference>
<gene>
    <name evidence="7" type="ORF">L596_026074</name>
</gene>
<feature type="domain" description="EGF-like" evidence="6">
    <location>
        <begin position="150"/>
        <end position="188"/>
    </location>
</feature>
<evidence type="ECO:0000256" key="2">
    <source>
        <dbReference type="ARBA" id="ARBA00022729"/>
    </source>
</evidence>
<keyword evidence="4 5" id="KW-1015">Disulfide bond</keyword>
<evidence type="ECO:0000259" key="6">
    <source>
        <dbReference type="PROSITE" id="PS50026"/>
    </source>
</evidence>
<comment type="caution">
    <text evidence="5">Lacks conserved residue(s) required for the propagation of feature annotation.</text>
</comment>
<dbReference type="GO" id="GO:0005886">
    <property type="term" value="C:plasma membrane"/>
    <property type="evidence" value="ECO:0007669"/>
    <property type="project" value="TreeGrafter"/>
</dbReference>
<dbReference type="PANTHER" id="PTHR24049">
    <property type="entry name" value="CRUMBS FAMILY MEMBER"/>
    <property type="match status" value="1"/>
</dbReference>
<evidence type="ECO:0000256" key="3">
    <source>
        <dbReference type="ARBA" id="ARBA00022737"/>
    </source>
</evidence>
<dbReference type="InterPro" id="IPR001881">
    <property type="entry name" value="EGF-like_Ca-bd_dom"/>
</dbReference>
<keyword evidence="2" id="KW-0732">Signal</keyword>
<dbReference type="STRING" id="34508.A0A4U5M0C4"/>